<dbReference type="OrthoDB" id="582675at2"/>
<keyword evidence="1" id="KW-0812">Transmembrane</keyword>
<dbReference type="Proteomes" id="UP000298347">
    <property type="component" value="Unassembled WGS sequence"/>
</dbReference>
<dbReference type="EMBL" id="SRJD01000012">
    <property type="protein sequence ID" value="TGA97712.1"/>
    <property type="molecule type" value="Genomic_DNA"/>
</dbReference>
<evidence type="ECO:0000313" key="2">
    <source>
        <dbReference type="EMBL" id="TGA97712.1"/>
    </source>
</evidence>
<name>A0A4Z0GMH7_9BACL</name>
<dbReference type="AlphaFoldDB" id="A0A4Z0GMH7"/>
<sequence length="171" mass="19315">MKKKGNVTFHEIQGIWNSPVLFWPVVLIATSAWITFFLKYLFNISLINGVNSARGLFTYLLLLGILFPLLLSMLTFVIEVRTDGLYIRLFPLNIRYKKIPYKNIAYYSPVSYSTIARFGGIGIRVNSRGEKIYNLGGNKGVEIGLTTGEKLVIGTNQDESLKKAIDAVRFK</sequence>
<dbReference type="InterPro" id="IPR046139">
    <property type="entry name" value="DUF6141"/>
</dbReference>
<evidence type="ECO:0008006" key="4">
    <source>
        <dbReference type="Google" id="ProtNLM"/>
    </source>
</evidence>
<proteinExistence type="predicted"/>
<evidence type="ECO:0000256" key="1">
    <source>
        <dbReference type="SAM" id="Phobius"/>
    </source>
</evidence>
<protein>
    <recommendedName>
        <fullName evidence="4">Bacterial Pleckstrin homology domain-containing protein</fullName>
    </recommendedName>
</protein>
<reference evidence="2 3" key="1">
    <citation type="journal article" date="2015" name="Int. J. Syst. Evol. Microbiol.">
        <title>Sporolactobacillus shoreae sp. nov. and Sporolactobacillus spathodeae sp. nov., two spore-forming lactic acid bacteria isolated from tree barks in Thailand.</title>
        <authorList>
            <person name="Thamacharoensuk T."/>
            <person name="Kitahara M."/>
            <person name="Ohkuma M."/>
            <person name="Thongchul N."/>
            <person name="Tanasupawat S."/>
        </authorList>
    </citation>
    <scope>NUCLEOTIDE SEQUENCE [LARGE SCALE GENOMIC DNA]</scope>
    <source>
        <strain evidence="2 3">BK92</strain>
    </source>
</reference>
<organism evidence="2 3">
    <name type="scientific">Sporolactobacillus shoreae</name>
    <dbReference type="NCBI Taxonomy" id="1465501"/>
    <lineage>
        <taxon>Bacteria</taxon>
        <taxon>Bacillati</taxon>
        <taxon>Bacillota</taxon>
        <taxon>Bacilli</taxon>
        <taxon>Bacillales</taxon>
        <taxon>Sporolactobacillaceae</taxon>
        <taxon>Sporolactobacillus</taxon>
    </lineage>
</organism>
<keyword evidence="1" id="KW-1133">Transmembrane helix</keyword>
<dbReference type="RefSeq" id="WP_135348921.1">
    <property type="nucleotide sequence ID" value="NZ_SRJD01000012.1"/>
</dbReference>
<comment type="caution">
    <text evidence="2">The sequence shown here is derived from an EMBL/GenBank/DDBJ whole genome shotgun (WGS) entry which is preliminary data.</text>
</comment>
<dbReference type="Pfam" id="PF19638">
    <property type="entry name" value="DUF6141"/>
    <property type="match status" value="1"/>
</dbReference>
<accession>A0A4Z0GMH7</accession>
<gene>
    <name evidence="2" type="ORF">E4665_11470</name>
</gene>
<feature type="transmembrane region" description="Helical" evidence="1">
    <location>
        <begin position="57"/>
        <end position="78"/>
    </location>
</feature>
<keyword evidence="1" id="KW-0472">Membrane</keyword>
<evidence type="ECO:0000313" key="3">
    <source>
        <dbReference type="Proteomes" id="UP000298347"/>
    </source>
</evidence>
<feature type="transmembrane region" description="Helical" evidence="1">
    <location>
        <begin position="20"/>
        <end position="42"/>
    </location>
</feature>
<keyword evidence="3" id="KW-1185">Reference proteome</keyword>